<dbReference type="STRING" id="56956.A0O31_01389"/>
<dbReference type="NCBIfam" id="TIGR02532">
    <property type="entry name" value="IV_pilin_GFxxxE"/>
    <property type="match status" value="1"/>
</dbReference>
<keyword evidence="4" id="KW-0998">Cell outer membrane</keyword>
<dbReference type="EMBL" id="CP016312">
    <property type="protein sequence ID" value="APD09510.1"/>
    <property type="molecule type" value="Genomic_DNA"/>
</dbReference>
<dbReference type="AlphaFoldDB" id="A0A1J0LT58"/>
<accession>A0A1J0LT58</accession>
<feature type="domain" description="Type II secretion system protein GspG C-terminal" evidence="5">
    <location>
        <begin position="34"/>
        <end position="108"/>
    </location>
</feature>
<evidence type="ECO:0000259" key="5">
    <source>
        <dbReference type="Pfam" id="PF08334"/>
    </source>
</evidence>
<dbReference type="GO" id="GO:0009279">
    <property type="term" value="C:cell outer membrane"/>
    <property type="evidence" value="ECO:0007669"/>
    <property type="project" value="UniProtKB-SubCell"/>
</dbReference>
<sequence>MRAKGRGFTLIELALVVVLLGILAAIAVPRFVDLSQEAEKAAARQTLMALNSTVRILTVKLGRPPGLDEVWDALESPYKKDTWEAPFLKRNPYGPYNYQIILRHRPGREYCMDGYNPFGQLAEAGDPATQPEARIVVFRPYTSGISAYCQGEF</sequence>
<dbReference type="Pfam" id="PF07963">
    <property type="entry name" value="N_methyl"/>
    <property type="match status" value="1"/>
</dbReference>
<comment type="subcellular location">
    <subcellularLocation>
        <location evidence="1">Cell outer membrane</location>
        <topology evidence="1">Single-pass membrane protein</topology>
    </subcellularLocation>
    <subcellularLocation>
        <location evidence="2">Periplasm</location>
    </subcellularLocation>
</comment>
<evidence type="ECO:0000256" key="2">
    <source>
        <dbReference type="ARBA" id="ARBA00004418"/>
    </source>
</evidence>
<dbReference type="OrthoDB" id="32718at2"/>
<proteinExistence type="predicted"/>
<dbReference type="KEGG" id="tbc:A0O31_01389"/>
<evidence type="ECO:0000313" key="7">
    <source>
        <dbReference type="Proteomes" id="UP000182993"/>
    </source>
</evidence>
<keyword evidence="3" id="KW-0574">Periplasm</keyword>
<dbReference type="InterPro" id="IPR013545">
    <property type="entry name" value="T2SS_protein-GspG_C"/>
</dbReference>
<dbReference type="InterPro" id="IPR012902">
    <property type="entry name" value="N_methyl_site"/>
</dbReference>
<evidence type="ECO:0000256" key="4">
    <source>
        <dbReference type="ARBA" id="ARBA00023237"/>
    </source>
</evidence>
<dbReference type="Pfam" id="PF08334">
    <property type="entry name" value="T2SSG"/>
    <property type="match status" value="1"/>
</dbReference>
<reference evidence="7" key="1">
    <citation type="submission" date="2016-06" db="EMBL/GenBank/DDBJ databases">
        <title>Whole genome sequencing of Thermus brockianus strain GE-1.</title>
        <authorList>
            <person name="Schaefers C."/>
            <person name="Blank S."/>
            <person name="Wiebusch S."/>
            <person name="Elleuche S."/>
            <person name="Antranikian G."/>
        </authorList>
    </citation>
    <scope>NUCLEOTIDE SEQUENCE [LARGE SCALE GENOMIC DNA]</scope>
    <source>
        <strain evidence="7">GE-1</strain>
    </source>
</reference>
<organism evidence="6 7">
    <name type="scientific">Thermus brockianus</name>
    <dbReference type="NCBI Taxonomy" id="56956"/>
    <lineage>
        <taxon>Bacteria</taxon>
        <taxon>Thermotogati</taxon>
        <taxon>Deinococcota</taxon>
        <taxon>Deinococci</taxon>
        <taxon>Thermales</taxon>
        <taxon>Thermaceae</taxon>
        <taxon>Thermus</taxon>
    </lineage>
</organism>
<dbReference type="RefSeq" id="WP_071677207.1">
    <property type="nucleotide sequence ID" value="NZ_CP016312.1"/>
</dbReference>
<dbReference type="PROSITE" id="PS00409">
    <property type="entry name" value="PROKAR_NTER_METHYL"/>
    <property type="match status" value="1"/>
</dbReference>
<dbReference type="InterPro" id="IPR045584">
    <property type="entry name" value="Pilin-like"/>
</dbReference>
<keyword evidence="4" id="KW-0472">Membrane</keyword>
<protein>
    <submittedName>
        <fullName evidence="6">Type II secretion system protein G</fullName>
    </submittedName>
</protein>
<dbReference type="SUPFAM" id="SSF54523">
    <property type="entry name" value="Pili subunits"/>
    <property type="match status" value="1"/>
</dbReference>
<evidence type="ECO:0000256" key="1">
    <source>
        <dbReference type="ARBA" id="ARBA00004203"/>
    </source>
</evidence>
<evidence type="ECO:0000256" key="3">
    <source>
        <dbReference type="ARBA" id="ARBA00022764"/>
    </source>
</evidence>
<gene>
    <name evidence="6" type="primary">pulG</name>
    <name evidence="6" type="ORF">A0O31_01389</name>
</gene>
<evidence type="ECO:0000313" key="6">
    <source>
        <dbReference type="EMBL" id="APD09510.1"/>
    </source>
</evidence>
<dbReference type="GO" id="GO:0042597">
    <property type="term" value="C:periplasmic space"/>
    <property type="evidence" value="ECO:0007669"/>
    <property type="project" value="UniProtKB-SubCell"/>
</dbReference>
<dbReference type="Proteomes" id="UP000182993">
    <property type="component" value="Chromosome"/>
</dbReference>
<dbReference type="Gene3D" id="3.30.700.10">
    <property type="entry name" value="Glycoprotein, Type 4 Pilin"/>
    <property type="match status" value="1"/>
</dbReference>
<name>A0A1J0LT58_THEBO</name>